<dbReference type="OMA" id="CCYTCWC"/>
<name>A0A3P8W2H1_CYNSE</name>
<dbReference type="OrthoDB" id="1045822at2759"/>
<accession>A0A3P8W2H1</accession>
<dbReference type="InParanoid" id="A0A3P8W2H1"/>
<reference evidence="2" key="3">
    <citation type="submission" date="2025-09" db="UniProtKB">
        <authorList>
            <consortium name="Ensembl"/>
        </authorList>
    </citation>
    <scope>IDENTIFICATION</scope>
</reference>
<reference evidence="2" key="2">
    <citation type="submission" date="2025-08" db="UniProtKB">
        <authorList>
            <consortium name="Ensembl"/>
        </authorList>
    </citation>
    <scope>IDENTIFICATION</scope>
</reference>
<organism evidence="2 3">
    <name type="scientific">Cynoglossus semilaevis</name>
    <name type="common">Tongue sole</name>
    <dbReference type="NCBI Taxonomy" id="244447"/>
    <lineage>
        <taxon>Eukaryota</taxon>
        <taxon>Metazoa</taxon>
        <taxon>Chordata</taxon>
        <taxon>Craniata</taxon>
        <taxon>Vertebrata</taxon>
        <taxon>Euteleostomi</taxon>
        <taxon>Actinopterygii</taxon>
        <taxon>Neopterygii</taxon>
        <taxon>Teleostei</taxon>
        <taxon>Neoteleostei</taxon>
        <taxon>Acanthomorphata</taxon>
        <taxon>Carangaria</taxon>
        <taxon>Pleuronectiformes</taxon>
        <taxon>Pleuronectoidei</taxon>
        <taxon>Cynoglossidae</taxon>
        <taxon>Cynoglossinae</taxon>
        <taxon>Cynoglossus</taxon>
    </lineage>
</organism>
<dbReference type="GeneTree" id="ENSGT00940000163701"/>
<dbReference type="AlphaFoldDB" id="A0A3P8W2H1"/>
<dbReference type="GeneID" id="103391378"/>
<dbReference type="Pfam" id="PF04749">
    <property type="entry name" value="PLAC8"/>
    <property type="match status" value="1"/>
</dbReference>
<dbReference type="KEGG" id="csem:103391378"/>
<evidence type="ECO:0000313" key="2">
    <source>
        <dbReference type="Ensembl" id="ENSCSEP00000020809.1"/>
    </source>
</evidence>
<dbReference type="Ensembl" id="ENSCSET00000021079.1">
    <property type="protein sequence ID" value="ENSCSEP00000020809.1"/>
    <property type="gene ID" value="ENSCSEG00000013287.1"/>
</dbReference>
<reference evidence="2 3" key="1">
    <citation type="journal article" date="2014" name="Nat. Genet.">
        <title>Whole-genome sequence of a flatfish provides insights into ZW sex chromosome evolution and adaptation to a benthic lifestyle.</title>
        <authorList>
            <person name="Chen S."/>
            <person name="Zhang G."/>
            <person name="Shao C."/>
            <person name="Huang Q."/>
            <person name="Liu G."/>
            <person name="Zhang P."/>
            <person name="Song W."/>
            <person name="An N."/>
            <person name="Chalopin D."/>
            <person name="Volff J.N."/>
            <person name="Hong Y."/>
            <person name="Li Q."/>
            <person name="Sha Z."/>
            <person name="Zhou H."/>
            <person name="Xie M."/>
            <person name="Yu Q."/>
            <person name="Liu Y."/>
            <person name="Xiang H."/>
            <person name="Wang N."/>
            <person name="Wu K."/>
            <person name="Yang C."/>
            <person name="Zhou Q."/>
            <person name="Liao X."/>
            <person name="Yang L."/>
            <person name="Hu Q."/>
            <person name="Zhang J."/>
            <person name="Meng L."/>
            <person name="Jin L."/>
            <person name="Tian Y."/>
            <person name="Lian J."/>
            <person name="Yang J."/>
            <person name="Miao G."/>
            <person name="Liu S."/>
            <person name="Liang Z."/>
            <person name="Yan F."/>
            <person name="Li Y."/>
            <person name="Sun B."/>
            <person name="Zhang H."/>
            <person name="Zhang J."/>
            <person name="Zhu Y."/>
            <person name="Du M."/>
            <person name="Zhao Y."/>
            <person name="Schartl M."/>
            <person name="Tang Q."/>
            <person name="Wang J."/>
        </authorList>
    </citation>
    <scope>NUCLEOTIDE SEQUENCE</scope>
</reference>
<evidence type="ECO:0000313" key="3">
    <source>
        <dbReference type="Proteomes" id="UP000265120"/>
    </source>
</evidence>
<dbReference type="Proteomes" id="UP000265120">
    <property type="component" value="Chromosome 1"/>
</dbReference>
<proteinExistence type="inferred from homology"/>
<protein>
    <submittedName>
        <fullName evidence="2">Plac8 onzin related protein 4</fullName>
    </submittedName>
</protein>
<dbReference type="InterPro" id="IPR006461">
    <property type="entry name" value="PLAC_motif_containing"/>
</dbReference>
<dbReference type="NCBIfam" id="TIGR01571">
    <property type="entry name" value="A_thal_Cys_rich"/>
    <property type="match status" value="1"/>
</dbReference>
<dbReference type="RefSeq" id="XP_008325844.1">
    <property type="nucleotide sequence ID" value="XM_008327622.2"/>
</dbReference>
<keyword evidence="3" id="KW-1185">Reference proteome</keyword>
<comment type="similarity">
    <text evidence="1">Belongs to the cornifelin family.</text>
</comment>
<sequence length="124" mass="13824">MSVTINQPRPFVTTSVSNQWSSGICDCCQDLPQCCLACWCFPCFTCKTAHEHGECTCLPLLDAFGFIPPITTSMRVSVRHTYGIQGTICEDCVKAFFCGPCTWCQLAREIKTRKNPITFVNLSL</sequence>
<evidence type="ECO:0000256" key="1">
    <source>
        <dbReference type="ARBA" id="ARBA00009024"/>
    </source>
</evidence>
<dbReference type="PANTHER" id="PTHR15907">
    <property type="entry name" value="DUF614 FAMILY PROTEIN-RELATED"/>
    <property type="match status" value="1"/>
</dbReference>